<dbReference type="Pfam" id="PF00027">
    <property type="entry name" value="cNMP_binding"/>
    <property type="match status" value="1"/>
</dbReference>
<accession>A0AAU9DU90</accession>
<gene>
    <name evidence="6" type="ORF">KIMC2_19550</name>
</gene>
<name>A0AAU9DU90_9LACO</name>
<dbReference type="GO" id="GO:0005829">
    <property type="term" value="C:cytosol"/>
    <property type="evidence" value="ECO:0007669"/>
    <property type="project" value="TreeGrafter"/>
</dbReference>
<organism evidence="6 7">
    <name type="scientific">Xylocopilactobacillus apis</name>
    <dbReference type="NCBI Taxonomy" id="2932183"/>
    <lineage>
        <taxon>Bacteria</taxon>
        <taxon>Bacillati</taxon>
        <taxon>Bacillota</taxon>
        <taxon>Bacilli</taxon>
        <taxon>Lactobacillales</taxon>
        <taxon>Lactobacillaceae</taxon>
        <taxon>Xylocopilactobacillus</taxon>
    </lineage>
</organism>
<dbReference type="SMART" id="SM00419">
    <property type="entry name" value="HTH_CRP"/>
    <property type="match status" value="1"/>
</dbReference>
<dbReference type="PANTHER" id="PTHR24567:SF26">
    <property type="entry name" value="REGULATORY PROTEIN YEIL"/>
    <property type="match status" value="1"/>
</dbReference>
<evidence type="ECO:0000256" key="3">
    <source>
        <dbReference type="ARBA" id="ARBA00023163"/>
    </source>
</evidence>
<keyword evidence="1" id="KW-0805">Transcription regulation</keyword>
<dbReference type="EMBL" id="AP026801">
    <property type="protein sequence ID" value="BDR57393.1"/>
    <property type="molecule type" value="Genomic_DNA"/>
</dbReference>
<dbReference type="PROSITE" id="PS51063">
    <property type="entry name" value="HTH_CRP_2"/>
    <property type="match status" value="1"/>
</dbReference>
<feature type="domain" description="HTH crp-type" evidence="5">
    <location>
        <begin position="154"/>
        <end position="219"/>
    </location>
</feature>
<dbReference type="InterPro" id="IPR036390">
    <property type="entry name" value="WH_DNA-bd_sf"/>
</dbReference>
<keyword evidence="7" id="KW-1185">Reference proteome</keyword>
<dbReference type="PRINTS" id="PR00034">
    <property type="entry name" value="HTHCRP"/>
</dbReference>
<evidence type="ECO:0000313" key="7">
    <source>
        <dbReference type="Proteomes" id="UP001321804"/>
    </source>
</evidence>
<dbReference type="InterPro" id="IPR018490">
    <property type="entry name" value="cNMP-bd_dom_sf"/>
</dbReference>
<feature type="domain" description="Cyclic nucleotide-binding" evidence="4">
    <location>
        <begin position="17"/>
        <end position="140"/>
    </location>
</feature>
<reference evidence="6 7" key="1">
    <citation type="journal article" date="2023" name="Microbiol. Spectr.">
        <title>Symbiosis of Carpenter Bees with Uncharacterized Lactic Acid Bacteria Showing NAD Auxotrophy.</title>
        <authorList>
            <person name="Kawasaki S."/>
            <person name="Ozawa K."/>
            <person name="Mori T."/>
            <person name="Yamamoto A."/>
            <person name="Ito M."/>
            <person name="Ohkuma M."/>
            <person name="Sakamoto M."/>
            <person name="Matsutani M."/>
        </authorList>
    </citation>
    <scope>NUCLEOTIDE SEQUENCE [LARGE SCALE GENOMIC DNA]</scope>
    <source>
        <strain evidence="6 7">KimC2</strain>
    </source>
</reference>
<dbReference type="AlphaFoldDB" id="A0AAU9DU90"/>
<dbReference type="RefSeq" id="WP_317696457.1">
    <property type="nucleotide sequence ID" value="NZ_AP026801.1"/>
</dbReference>
<dbReference type="GO" id="GO:0003700">
    <property type="term" value="F:DNA-binding transcription factor activity"/>
    <property type="evidence" value="ECO:0007669"/>
    <property type="project" value="TreeGrafter"/>
</dbReference>
<dbReference type="InterPro" id="IPR014710">
    <property type="entry name" value="RmlC-like_jellyroll"/>
</dbReference>
<dbReference type="PANTHER" id="PTHR24567">
    <property type="entry name" value="CRP FAMILY TRANSCRIPTIONAL REGULATORY PROTEIN"/>
    <property type="match status" value="1"/>
</dbReference>
<evidence type="ECO:0000259" key="4">
    <source>
        <dbReference type="PROSITE" id="PS50042"/>
    </source>
</evidence>
<dbReference type="Gene3D" id="2.60.120.10">
    <property type="entry name" value="Jelly Rolls"/>
    <property type="match status" value="1"/>
</dbReference>
<evidence type="ECO:0000256" key="2">
    <source>
        <dbReference type="ARBA" id="ARBA00023125"/>
    </source>
</evidence>
<dbReference type="PROSITE" id="PS50042">
    <property type="entry name" value="CNMP_BINDING_3"/>
    <property type="match status" value="1"/>
</dbReference>
<dbReference type="KEGG" id="xak:KIMC2_19550"/>
<dbReference type="GO" id="GO:0003677">
    <property type="term" value="F:DNA binding"/>
    <property type="evidence" value="ECO:0007669"/>
    <property type="project" value="UniProtKB-KW"/>
</dbReference>
<keyword evidence="2" id="KW-0238">DNA-binding</keyword>
<proteinExistence type="predicted"/>
<dbReference type="InterPro" id="IPR050397">
    <property type="entry name" value="Env_Response_Regulators"/>
</dbReference>
<dbReference type="InterPro" id="IPR000595">
    <property type="entry name" value="cNMP-bd_dom"/>
</dbReference>
<dbReference type="InterPro" id="IPR012318">
    <property type="entry name" value="HTH_CRP"/>
</dbReference>
<evidence type="ECO:0000259" key="5">
    <source>
        <dbReference type="PROSITE" id="PS51063"/>
    </source>
</evidence>
<evidence type="ECO:0000256" key="1">
    <source>
        <dbReference type="ARBA" id="ARBA00023015"/>
    </source>
</evidence>
<dbReference type="Proteomes" id="UP001321804">
    <property type="component" value="Chromosome"/>
</dbReference>
<dbReference type="SUPFAM" id="SSF46785">
    <property type="entry name" value="Winged helix' DNA-binding domain"/>
    <property type="match status" value="1"/>
</dbReference>
<sequence length="224" mass="25785">MKNQNSNIDQFGSSFPVFYQLSKSAQELLSKNLNLHKVTLETAKTIAPGEINHYMYFLLSGSAKIFQVTEEGKEYLLYRLYPGEVCVLSAESILKGKAFPAFLNLEQEAHVVAIPEEIFRELFNTENAWKEFILSEMADKILLLFDLVENHLFKNNEQRLLLYLKENVNSKTLILEMTHNELAAELGTAREVVSRLLKKIEQQGIIKLARKRITILDYDKLNNT</sequence>
<dbReference type="CDD" id="cd00092">
    <property type="entry name" value="HTH_CRP"/>
    <property type="match status" value="1"/>
</dbReference>
<evidence type="ECO:0000313" key="6">
    <source>
        <dbReference type="EMBL" id="BDR57393.1"/>
    </source>
</evidence>
<dbReference type="Gene3D" id="1.10.10.10">
    <property type="entry name" value="Winged helix-like DNA-binding domain superfamily/Winged helix DNA-binding domain"/>
    <property type="match status" value="1"/>
</dbReference>
<protein>
    <submittedName>
        <fullName evidence="6">Cyclic nucleotide-binding protein</fullName>
    </submittedName>
</protein>
<dbReference type="SUPFAM" id="SSF51206">
    <property type="entry name" value="cAMP-binding domain-like"/>
    <property type="match status" value="1"/>
</dbReference>
<dbReference type="InterPro" id="IPR036388">
    <property type="entry name" value="WH-like_DNA-bd_sf"/>
</dbReference>
<keyword evidence="3" id="KW-0804">Transcription</keyword>
<dbReference type="Pfam" id="PF13545">
    <property type="entry name" value="HTH_Crp_2"/>
    <property type="match status" value="1"/>
</dbReference>